<dbReference type="PANTHER" id="PTHR43289">
    <property type="entry name" value="MITOGEN-ACTIVATED PROTEIN KINASE KINASE KINASE 20-RELATED"/>
    <property type="match status" value="1"/>
</dbReference>
<dbReference type="PROSITE" id="PS50011">
    <property type="entry name" value="PROTEIN_KINASE_DOM"/>
    <property type="match status" value="1"/>
</dbReference>
<keyword evidence="4" id="KW-0547">Nucleotide-binding</keyword>
<keyword evidence="7" id="KW-0472">Membrane</keyword>
<dbReference type="InterPro" id="IPR008271">
    <property type="entry name" value="Ser/Thr_kinase_AS"/>
</dbReference>
<organism evidence="9 10">
    <name type="scientific">Nonomuraea harbinensis</name>
    <dbReference type="NCBI Taxonomy" id="1286938"/>
    <lineage>
        <taxon>Bacteria</taxon>
        <taxon>Bacillati</taxon>
        <taxon>Actinomycetota</taxon>
        <taxon>Actinomycetes</taxon>
        <taxon>Streptosporangiales</taxon>
        <taxon>Streptosporangiaceae</taxon>
        <taxon>Nonomuraea</taxon>
    </lineage>
</organism>
<dbReference type="SMART" id="SM00220">
    <property type="entry name" value="S_TKc"/>
    <property type="match status" value="1"/>
</dbReference>
<dbReference type="InterPro" id="IPR000719">
    <property type="entry name" value="Prot_kinase_dom"/>
</dbReference>
<accession>A0ABW1BUC6</accession>
<keyword evidence="10" id="KW-1185">Reference proteome</keyword>
<evidence type="ECO:0000256" key="1">
    <source>
        <dbReference type="ARBA" id="ARBA00012513"/>
    </source>
</evidence>
<dbReference type="EC" id="2.7.11.1" evidence="1"/>
<gene>
    <name evidence="9" type="ORF">ACFPUY_14525</name>
</gene>
<evidence type="ECO:0000256" key="2">
    <source>
        <dbReference type="ARBA" id="ARBA00022527"/>
    </source>
</evidence>
<evidence type="ECO:0000313" key="10">
    <source>
        <dbReference type="Proteomes" id="UP001596096"/>
    </source>
</evidence>
<dbReference type="RefSeq" id="WP_219544668.1">
    <property type="nucleotide sequence ID" value="NZ_JAHKRN010000010.1"/>
</dbReference>
<comment type="caution">
    <text evidence="9">The sequence shown here is derived from an EMBL/GenBank/DDBJ whole genome shotgun (WGS) entry which is preliminary data.</text>
</comment>
<evidence type="ECO:0000256" key="6">
    <source>
        <dbReference type="ARBA" id="ARBA00022840"/>
    </source>
</evidence>
<protein>
    <recommendedName>
        <fullName evidence="1">non-specific serine/threonine protein kinase</fullName>
        <ecNumber evidence="1">2.7.11.1</ecNumber>
    </recommendedName>
</protein>
<evidence type="ECO:0000313" key="9">
    <source>
        <dbReference type="EMBL" id="MFC5816308.1"/>
    </source>
</evidence>
<evidence type="ECO:0000256" key="4">
    <source>
        <dbReference type="ARBA" id="ARBA00022741"/>
    </source>
</evidence>
<keyword evidence="7" id="KW-1133">Transmembrane helix</keyword>
<evidence type="ECO:0000256" key="5">
    <source>
        <dbReference type="ARBA" id="ARBA00022777"/>
    </source>
</evidence>
<dbReference type="PROSITE" id="PS00108">
    <property type="entry name" value="PROTEIN_KINASE_ST"/>
    <property type="match status" value="1"/>
</dbReference>
<feature type="domain" description="Protein kinase" evidence="8">
    <location>
        <begin position="12"/>
        <end position="270"/>
    </location>
</feature>
<dbReference type="Proteomes" id="UP001596096">
    <property type="component" value="Unassembled WGS sequence"/>
</dbReference>
<keyword evidence="3 9" id="KW-0808">Transferase</keyword>
<proteinExistence type="predicted"/>
<sequence length="483" mass="51690">MPVDAYLLAGRYRLVERLGEGGAGTVWRARDETLNREVAVKQVRIPPRLTPAQRAEFADRAIYEARAAGRLRDPAIVVIHDVVLEADQPWIIMDLVTGRSLDQAIKDFGPLPPPSVARIGLSVLSALQVAHSYGMVHQDVKPANILLDADGSAMLTDFGIAVTMGAKGDRYGSAGSPGYMAPERLNEQPSGPASDLWSLGASLYTAVEGRPPFARPNPAAMAAAVLLHDPPFPARAGRELGGLLMAMLAKDPAARPTAGQVRQALEHAVSPGRAPAPSAGRRRAWWLVPVLLAAVALLGTAGWYGWTVLNRGEPGRYAAAPDPCRLLTAAQAEQVVGGATGAEKTREGECQWRLQQGSLVTRRVTVRVWIERPDGSRGAPEVAARRFDMERASRRAAEGSVFRERVGEVRDVPGTGEAAFVQSRFERYINSPGSGRADTAVLLRDSNLIAEVVWHRTDVGIDDPADEKTAVDAAGMVSGALRG</sequence>
<dbReference type="GO" id="GO:0004674">
    <property type="term" value="F:protein serine/threonine kinase activity"/>
    <property type="evidence" value="ECO:0007669"/>
    <property type="project" value="UniProtKB-EC"/>
</dbReference>
<evidence type="ECO:0000259" key="8">
    <source>
        <dbReference type="PROSITE" id="PS50011"/>
    </source>
</evidence>
<evidence type="ECO:0000256" key="7">
    <source>
        <dbReference type="SAM" id="Phobius"/>
    </source>
</evidence>
<keyword evidence="7" id="KW-0812">Transmembrane</keyword>
<dbReference type="PANTHER" id="PTHR43289:SF6">
    <property type="entry name" value="SERINE_THREONINE-PROTEIN KINASE NEKL-3"/>
    <property type="match status" value="1"/>
</dbReference>
<name>A0ABW1BUC6_9ACTN</name>
<dbReference type="Pfam" id="PF00069">
    <property type="entry name" value="Pkinase"/>
    <property type="match status" value="1"/>
</dbReference>
<keyword evidence="2" id="KW-0723">Serine/threonine-protein kinase</keyword>
<feature type="transmembrane region" description="Helical" evidence="7">
    <location>
        <begin position="284"/>
        <end position="306"/>
    </location>
</feature>
<keyword evidence="6" id="KW-0067">ATP-binding</keyword>
<evidence type="ECO:0000256" key="3">
    <source>
        <dbReference type="ARBA" id="ARBA00022679"/>
    </source>
</evidence>
<reference evidence="10" key="1">
    <citation type="journal article" date="2019" name="Int. J. Syst. Evol. Microbiol.">
        <title>The Global Catalogue of Microorganisms (GCM) 10K type strain sequencing project: providing services to taxonomists for standard genome sequencing and annotation.</title>
        <authorList>
            <consortium name="The Broad Institute Genomics Platform"/>
            <consortium name="The Broad Institute Genome Sequencing Center for Infectious Disease"/>
            <person name="Wu L."/>
            <person name="Ma J."/>
        </authorList>
    </citation>
    <scope>NUCLEOTIDE SEQUENCE [LARGE SCALE GENOMIC DNA]</scope>
    <source>
        <strain evidence="10">CGMCC 4.7106</strain>
    </source>
</reference>
<dbReference type="CDD" id="cd14014">
    <property type="entry name" value="STKc_PknB_like"/>
    <property type="match status" value="1"/>
</dbReference>
<dbReference type="EMBL" id="JBHSNW010000006">
    <property type="protein sequence ID" value="MFC5816308.1"/>
    <property type="molecule type" value="Genomic_DNA"/>
</dbReference>
<keyword evidence="5 9" id="KW-0418">Kinase</keyword>